<dbReference type="Pfam" id="PF13377">
    <property type="entry name" value="Peripla_BP_3"/>
    <property type="match status" value="1"/>
</dbReference>
<dbReference type="PANTHER" id="PTHR30146">
    <property type="entry name" value="LACI-RELATED TRANSCRIPTIONAL REPRESSOR"/>
    <property type="match status" value="1"/>
</dbReference>
<name>A0A9X2FED8_9BACT</name>
<dbReference type="Proteomes" id="UP001155241">
    <property type="component" value="Unassembled WGS sequence"/>
</dbReference>
<dbReference type="EMBL" id="JAMXLR010000089">
    <property type="protein sequence ID" value="MCO6047154.1"/>
    <property type="molecule type" value="Genomic_DNA"/>
</dbReference>
<evidence type="ECO:0000256" key="2">
    <source>
        <dbReference type="ARBA" id="ARBA00023125"/>
    </source>
</evidence>
<dbReference type="GO" id="GO:0003700">
    <property type="term" value="F:DNA-binding transcription factor activity"/>
    <property type="evidence" value="ECO:0007669"/>
    <property type="project" value="TreeGrafter"/>
</dbReference>
<sequence>MPRKKAQSTDKADSRIRLADIAKAAGVSRGVVGRVLNGGKGNSRVAEATAKRILEIARHMKYQPNVAAQQLKGMRTHMFGTLVASAGDPLRSFLVQHLDTEAVKSGYHTMIGNTIGSDTVGPNQFDYYVDELSRRAVDGVFCAIHNWFEGDRKALTERHPNTVFFEDPGVRGAHVVKANRYIAARLATRHLLERGRRRIALIVSDLKKPTCQDRLRGFRDEHEAYGKQAQDDLVFNAAEHGKAFAWHNPELLTWQFPEEVVDLAIDELVRDAGADALVCNDDFWAATVLRRLHARGVSVPAHVAVVGYLNHYLADWTDPPLTTIDTRQDLAAERMLKMMEHLVMQGPLPEEDRVVEITPRLVVRGSS</sequence>
<evidence type="ECO:0000313" key="6">
    <source>
        <dbReference type="Proteomes" id="UP001155241"/>
    </source>
</evidence>
<dbReference type="Gene3D" id="3.40.50.2300">
    <property type="match status" value="2"/>
</dbReference>
<dbReference type="PANTHER" id="PTHR30146:SF109">
    <property type="entry name" value="HTH-TYPE TRANSCRIPTIONAL REGULATOR GALS"/>
    <property type="match status" value="1"/>
</dbReference>
<organism evidence="5 6">
    <name type="scientific">Aeoliella straminimaris</name>
    <dbReference type="NCBI Taxonomy" id="2954799"/>
    <lineage>
        <taxon>Bacteria</taxon>
        <taxon>Pseudomonadati</taxon>
        <taxon>Planctomycetota</taxon>
        <taxon>Planctomycetia</taxon>
        <taxon>Pirellulales</taxon>
        <taxon>Lacipirellulaceae</taxon>
        <taxon>Aeoliella</taxon>
    </lineage>
</organism>
<feature type="domain" description="HTH lacI-type" evidence="4">
    <location>
        <begin position="16"/>
        <end position="73"/>
    </location>
</feature>
<evidence type="ECO:0000313" key="5">
    <source>
        <dbReference type="EMBL" id="MCO6047154.1"/>
    </source>
</evidence>
<dbReference type="AlphaFoldDB" id="A0A9X2FED8"/>
<dbReference type="RefSeq" id="WP_252855266.1">
    <property type="nucleotide sequence ID" value="NZ_JAMXLR010000089.1"/>
</dbReference>
<comment type="caution">
    <text evidence="5">The sequence shown here is derived from an EMBL/GenBank/DDBJ whole genome shotgun (WGS) entry which is preliminary data.</text>
</comment>
<dbReference type="InterPro" id="IPR028082">
    <property type="entry name" value="Peripla_BP_I"/>
</dbReference>
<dbReference type="Pfam" id="PF00356">
    <property type="entry name" value="LacI"/>
    <property type="match status" value="1"/>
</dbReference>
<dbReference type="CDD" id="cd01392">
    <property type="entry name" value="HTH_LacI"/>
    <property type="match status" value="1"/>
</dbReference>
<dbReference type="SUPFAM" id="SSF47413">
    <property type="entry name" value="lambda repressor-like DNA-binding domains"/>
    <property type="match status" value="1"/>
</dbReference>
<dbReference type="SMART" id="SM00354">
    <property type="entry name" value="HTH_LACI"/>
    <property type="match status" value="1"/>
</dbReference>
<reference evidence="5" key="1">
    <citation type="submission" date="2022-06" db="EMBL/GenBank/DDBJ databases">
        <title>Aeoliella straminimaris, a novel planctomycete from sediments.</title>
        <authorList>
            <person name="Vitorino I.R."/>
            <person name="Lage O.M."/>
        </authorList>
    </citation>
    <scope>NUCLEOTIDE SEQUENCE</scope>
    <source>
        <strain evidence="5">ICT_H6.2</strain>
    </source>
</reference>
<keyword evidence="6" id="KW-1185">Reference proteome</keyword>
<gene>
    <name evidence="5" type="ORF">NG895_24920</name>
</gene>
<dbReference type="Gene3D" id="1.10.260.40">
    <property type="entry name" value="lambda repressor-like DNA-binding domains"/>
    <property type="match status" value="1"/>
</dbReference>
<dbReference type="CDD" id="cd06267">
    <property type="entry name" value="PBP1_LacI_sugar_binding-like"/>
    <property type="match status" value="1"/>
</dbReference>
<proteinExistence type="predicted"/>
<evidence type="ECO:0000256" key="1">
    <source>
        <dbReference type="ARBA" id="ARBA00023015"/>
    </source>
</evidence>
<keyword evidence="3" id="KW-0804">Transcription</keyword>
<dbReference type="SUPFAM" id="SSF53822">
    <property type="entry name" value="Periplasmic binding protein-like I"/>
    <property type="match status" value="1"/>
</dbReference>
<dbReference type="InterPro" id="IPR000843">
    <property type="entry name" value="HTH_LacI"/>
</dbReference>
<dbReference type="GO" id="GO:0000976">
    <property type="term" value="F:transcription cis-regulatory region binding"/>
    <property type="evidence" value="ECO:0007669"/>
    <property type="project" value="TreeGrafter"/>
</dbReference>
<keyword evidence="1" id="KW-0805">Transcription regulation</keyword>
<dbReference type="InterPro" id="IPR046335">
    <property type="entry name" value="LacI/GalR-like_sensor"/>
</dbReference>
<dbReference type="InterPro" id="IPR010982">
    <property type="entry name" value="Lambda_DNA-bd_dom_sf"/>
</dbReference>
<evidence type="ECO:0000256" key="3">
    <source>
        <dbReference type="ARBA" id="ARBA00023163"/>
    </source>
</evidence>
<dbReference type="PROSITE" id="PS50932">
    <property type="entry name" value="HTH_LACI_2"/>
    <property type="match status" value="1"/>
</dbReference>
<protein>
    <submittedName>
        <fullName evidence="5">LacI family transcriptional regulator</fullName>
    </submittedName>
</protein>
<keyword evidence="2" id="KW-0238">DNA-binding</keyword>
<evidence type="ECO:0000259" key="4">
    <source>
        <dbReference type="PROSITE" id="PS50932"/>
    </source>
</evidence>
<accession>A0A9X2FED8</accession>